<dbReference type="InterPro" id="IPR009078">
    <property type="entry name" value="Ferritin-like_SF"/>
</dbReference>
<dbReference type="EMBL" id="BSOG01000002">
    <property type="protein sequence ID" value="GLR13635.1"/>
    <property type="molecule type" value="Genomic_DNA"/>
</dbReference>
<accession>A0ABQ5YF81</accession>
<protein>
    <recommendedName>
        <fullName evidence="3">Ferritin-like domain-containing protein</fullName>
    </recommendedName>
</protein>
<gene>
    <name evidence="1" type="ORF">GCM10007907_24250</name>
</gene>
<name>A0ABQ5YF81_9NEIS</name>
<dbReference type="InterPro" id="IPR011197">
    <property type="entry name" value="UCP012318"/>
</dbReference>
<comment type="caution">
    <text evidence="1">The sequence shown here is derived from an EMBL/GenBank/DDBJ whole genome shotgun (WGS) entry which is preliminary data.</text>
</comment>
<organism evidence="1 2">
    <name type="scientific">Chitinimonas prasina</name>
    <dbReference type="NCBI Taxonomy" id="1434937"/>
    <lineage>
        <taxon>Bacteria</taxon>
        <taxon>Pseudomonadati</taxon>
        <taxon>Pseudomonadota</taxon>
        <taxon>Betaproteobacteria</taxon>
        <taxon>Neisseriales</taxon>
        <taxon>Chitinibacteraceae</taxon>
        <taxon>Chitinimonas</taxon>
    </lineage>
</organism>
<reference evidence="2" key="1">
    <citation type="journal article" date="2019" name="Int. J. Syst. Evol. Microbiol.">
        <title>The Global Catalogue of Microorganisms (GCM) 10K type strain sequencing project: providing services to taxonomists for standard genome sequencing and annotation.</title>
        <authorList>
            <consortium name="The Broad Institute Genomics Platform"/>
            <consortium name="The Broad Institute Genome Sequencing Center for Infectious Disease"/>
            <person name="Wu L."/>
            <person name="Ma J."/>
        </authorList>
    </citation>
    <scope>NUCLEOTIDE SEQUENCE [LARGE SCALE GENOMIC DNA]</scope>
    <source>
        <strain evidence="2">NBRC 110044</strain>
    </source>
</reference>
<dbReference type="Pfam" id="PF04305">
    <property type="entry name" value="DUF455"/>
    <property type="match status" value="1"/>
</dbReference>
<keyword evidence="2" id="KW-1185">Reference proteome</keyword>
<dbReference type="PIRSF" id="PIRSF012318">
    <property type="entry name" value="UCP012318"/>
    <property type="match status" value="1"/>
</dbReference>
<dbReference type="CDD" id="cd00657">
    <property type="entry name" value="Ferritin_like"/>
    <property type="match status" value="1"/>
</dbReference>
<dbReference type="InterPro" id="IPR007402">
    <property type="entry name" value="DUF455"/>
</dbReference>
<evidence type="ECO:0000313" key="2">
    <source>
        <dbReference type="Proteomes" id="UP001156706"/>
    </source>
</evidence>
<dbReference type="SUPFAM" id="SSF47240">
    <property type="entry name" value="Ferritin-like"/>
    <property type="match status" value="1"/>
</dbReference>
<dbReference type="Proteomes" id="UP001156706">
    <property type="component" value="Unassembled WGS sequence"/>
</dbReference>
<evidence type="ECO:0000313" key="1">
    <source>
        <dbReference type="EMBL" id="GLR13635.1"/>
    </source>
</evidence>
<dbReference type="RefSeq" id="WP_284196726.1">
    <property type="nucleotide sequence ID" value="NZ_BSOG01000002.1"/>
</dbReference>
<sequence>MAASLYPALHAALAESDPYAKARMAQALWADWQGGRLDHSGLHQATPQTVGRPARPELVAPLDVPRRRLGTVAGRAALIHAIAHIEFNAINLALDAACRFPGLPRAYYQDWLQVAAEEAGHFGLLADHLATLGHRYGDFLAHNGLWTMAEKTAGDMLTRMALVPRLLEARGLDVTPGMQARLQAAGDPRAVAILDIIFRDEVGHVAIGNRWFRWACAQRGLDPIATFRQYLEDFDISRSIGELNIEARLQAGFDMAELDALLNYAGRSTTA</sequence>
<evidence type="ECO:0008006" key="3">
    <source>
        <dbReference type="Google" id="ProtNLM"/>
    </source>
</evidence>
<dbReference type="PANTHER" id="PTHR42782:SF4">
    <property type="entry name" value="DUF455 DOMAIN-CONTAINING PROTEIN"/>
    <property type="match status" value="1"/>
</dbReference>
<dbReference type="PANTHER" id="PTHR42782">
    <property type="entry name" value="SI:CH73-314G15.3"/>
    <property type="match status" value="1"/>
</dbReference>
<proteinExistence type="predicted"/>